<evidence type="ECO:0000313" key="1">
    <source>
        <dbReference type="EMBL" id="KAJ0182713.1"/>
    </source>
</evidence>
<keyword evidence="2" id="KW-1185">Reference proteome</keyword>
<sequence length="235" mass="26960">MTRFLSICLALCAVINTSYGISSKVDFEDEGSSTILTNSSKSDDEDVEVKHTIVVSTKLKNNNRRGIHRSTDEQGTLTYNLGHRDVTNKEDSDEVPVINGYKAVETTHIRSPDTRHKTQMYPESVIINRNIRDEYDIYPNLASNPLQWKPSSFYNNINSWSNDFGTNLPRERPYQNPVKIHRRITDNNLSEFYCKRCRELTNSQGIVGCIQPRNAWKLETTTQKMKLDGKLAKLN</sequence>
<gene>
    <name evidence="1" type="ORF">K1T71_002082</name>
</gene>
<name>A0ACC1DGC4_9NEOP</name>
<reference evidence="1 2" key="1">
    <citation type="journal article" date="2021" name="Front. Genet.">
        <title>Chromosome-Level Genome Assembly Reveals Significant Gene Expansion in the Toll and IMD Signaling Pathways of Dendrolimus kikuchii.</title>
        <authorList>
            <person name="Zhou J."/>
            <person name="Wu P."/>
            <person name="Xiong Z."/>
            <person name="Liu N."/>
            <person name="Zhao N."/>
            <person name="Ji M."/>
            <person name="Qiu Y."/>
            <person name="Yang B."/>
        </authorList>
    </citation>
    <scope>NUCLEOTIDE SEQUENCE [LARGE SCALE GENOMIC DNA]</scope>
    <source>
        <strain evidence="1">Ann1</strain>
    </source>
</reference>
<dbReference type="EMBL" id="CM034389">
    <property type="protein sequence ID" value="KAJ0182713.1"/>
    <property type="molecule type" value="Genomic_DNA"/>
</dbReference>
<organism evidence="1 2">
    <name type="scientific">Dendrolimus kikuchii</name>
    <dbReference type="NCBI Taxonomy" id="765133"/>
    <lineage>
        <taxon>Eukaryota</taxon>
        <taxon>Metazoa</taxon>
        <taxon>Ecdysozoa</taxon>
        <taxon>Arthropoda</taxon>
        <taxon>Hexapoda</taxon>
        <taxon>Insecta</taxon>
        <taxon>Pterygota</taxon>
        <taxon>Neoptera</taxon>
        <taxon>Endopterygota</taxon>
        <taxon>Lepidoptera</taxon>
        <taxon>Glossata</taxon>
        <taxon>Ditrysia</taxon>
        <taxon>Bombycoidea</taxon>
        <taxon>Lasiocampidae</taxon>
        <taxon>Dendrolimus</taxon>
    </lineage>
</organism>
<accession>A0ACC1DGC4</accession>
<evidence type="ECO:0000313" key="2">
    <source>
        <dbReference type="Proteomes" id="UP000824533"/>
    </source>
</evidence>
<dbReference type="Proteomes" id="UP000824533">
    <property type="component" value="Linkage Group LG03"/>
</dbReference>
<comment type="caution">
    <text evidence="1">The sequence shown here is derived from an EMBL/GenBank/DDBJ whole genome shotgun (WGS) entry which is preliminary data.</text>
</comment>
<protein>
    <submittedName>
        <fullName evidence="1">Uncharacterized protein</fullName>
    </submittedName>
</protein>
<proteinExistence type="predicted"/>